<dbReference type="InterPro" id="IPR022289">
    <property type="entry name" value="PRTRC_protein-C"/>
</dbReference>
<reference evidence="1" key="1">
    <citation type="journal article" date="2015" name="Nature">
        <title>Complex archaea that bridge the gap between prokaryotes and eukaryotes.</title>
        <authorList>
            <person name="Spang A."/>
            <person name="Saw J.H."/>
            <person name="Jorgensen S.L."/>
            <person name="Zaremba-Niedzwiedzka K."/>
            <person name="Martijn J."/>
            <person name="Lind A.E."/>
            <person name="van Eijk R."/>
            <person name="Schleper C."/>
            <person name="Guy L."/>
            <person name="Ettema T.J."/>
        </authorList>
    </citation>
    <scope>NUCLEOTIDE SEQUENCE</scope>
</reference>
<comment type="caution">
    <text evidence="1">The sequence shown here is derived from an EMBL/GenBank/DDBJ whole genome shotgun (WGS) entry which is preliminary data.</text>
</comment>
<dbReference type="NCBIfam" id="TIGR03738">
    <property type="entry name" value="PRTRC_C"/>
    <property type="match status" value="1"/>
</dbReference>
<protein>
    <recommendedName>
        <fullName evidence="2">PRTRC system protein C</fullName>
    </recommendedName>
</protein>
<accession>A0A0F9IRW6</accession>
<dbReference type="AlphaFoldDB" id="A0A0F9IRW6"/>
<dbReference type="InterPro" id="IPR032866">
    <property type="entry name" value="Prok_Ub"/>
</dbReference>
<organism evidence="1">
    <name type="scientific">marine sediment metagenome</name>
    <dbReference type="NCBI Taxonomy" id="412755"/>
    <lineage>
        <taxon>unclassified sequences</taxon>
        <taxon>metagenomes</taxon>
        <taxon>ecological metagenomes</taxon>
    </lineage>
</organism>
<proteinExistence type="predicted"/>
<name>A0A0F9IRW6_9ZZZZ</name>
<dbReference type="Pfam" id="PF14454">
    <property type="entry name" value="Prok_Ub"/>
    <property type="match status" value="1"/>
</dbReference>
<sequence>MARVFVYDGREFPDPDPAMTPEEVRQSMTSFFPELANADIKQSKRGDDDIVEFQKRVGTKG</sequence>
<dbReference type="EMBL" id="LAZR01011739">
    <property type="protein sequence ID" value="KKM60103.1"/>
    <property type="molecule type" value="Genomic_DNA"/>
</dbReference>
<evidence type="ECO:0008006" key="2">
    <source>
        <dbReference type="Google" id="ProtNLM"/>
    </source>
</evidence>
<evidence type="ECO:0000313" key="1">
    <source>
        <dbReference type="EMBL" id="KKM60103.1"/>
    </source>
</evidence>
<gene>
    <name evidence="1" type="ORF">LCGC14_1545200</name>
</gene>